<dbReference type="GO" id="GO:0005524">
    <property type="term" value="F:ATP binding"/>
    <property type="evidence" value="ECO:0007669"/>
    <property type="project" value="InterPro"/>
</dbReference>
<dbReference type="EC" id="3.1.21.3" evidence="3"/>
<dbReference type="EMBL" id="SJPH01000009">
    <property type="protein sequence ID" value="TWT41367.1"/>
    <property type="molecule type" value="Genomic_DNA"/>
</dbReference>
<dbReference type="InterPro" id="IPR027417">
    <property type="entry name" value="P-loop_NTPase"/>
</dbReference>
<dbReference type="InterPro" id="IPR014001">
    <property type="entry name" value="Helicase_ATP-bd"/>
</dbReference>
<keyword evidence="4" id="KW-1185">Reference proteome</keyword>
<dbReference type="SMART" id="SM00487">
    <property type="entry name" value="DEXDc"/>
    <property type="match status" value="1"/>
</dbReference>
<dbReference type="InterPro" id="IPR050742">
    <property type="entry name" value="Helicase_Restrict-Modif_Enz"/>
</dbReference>
<dbReference type="Gene3D" id="3.90.1570.30">
    <property type="match status" value="1"/>
</dbReference>
<proteinExistence type="predicted"/>
<evidence type="ECO:0000259" key="2">
    <source>
        <dbReference type="PROSITE" id="PS51192"/>
    </source>
</evidence>
<dbReference type="SUPFAM" id="SSF52540">
    <property type="entry name" value="P-loop containing nucleoside triphosphate hydrolases"/>
    <property type="match status" value="2"/>
</dbReference>
<name>A0A5C5VTB0_9BACT</name>
<dbReference type="Gene3D" id="3.40.50.300">
    <property type="entry name" value="P-loop containing nucleotide triphosphate hydrolases"/>
    <property type="match status" value="2"/>
</dbReference>
<dbReference type="AlphaFoldDB" id="A0A5C5VTB0"/>
<evidence type="ECO:0000313" key="3">
    <source>
        <dbReference type="EMBL" id="TWT41367.1"/>
    </source>
</evidence>
<evidence type="ECO:0000313" key="4">
    <source>
        <dbReference type="Proteomes" id="UP000318995"/>
    </source>
</evidence>
<dbReference type="NCBIfam" id="NF046051">
    <property type="entry name" value="restrict_EcoAI"/>
    <property type="match status" value="1"/>
</dbReference>
<accession>A0A5C5VTB0</accession>
<dbReference type="PROSITE" id="PS51192">
    <property type="entry name" value="HELICASE_ATP_BIND_1"/>
    <property type="match status" value="1"/>
</dbReference>
<dbReference type="Proteomes" id="UP000318995">
    <property type="component" value="Unassembled WGS sequence"/>
</dbReference>
<gene>
    <name evidence="3" type="primary">hsdR</name>
    <name evidence="3" type="ORF">Pla111_30810</name>
</gene>
<dbReference type="PANTHER" id="PTHR47396">
    <property type="entry name" value="TYPE I RESTRICTION ENZYME ECOKI R PROTEIN"/>
    <property type="match status" value="1"/>
</dbReference>
<dbReference type="RefSeq" id="WP_146575283.1">
    <property type="nucleotide sequence ID" value="NZ_SJPH01000009.1"/>
</dbReference>
<dbReference type="InterPro" id="IPR013670">
    <property type="entry name" value="EcoEI_R_C_dom"/>
</dbReference>
<dbReference type="CDD" id="cd18032">
    <property type="entry name" value="DEXHc_RE_I_III_res"/>
    <property type="match status" value="1"/>
</dbReference>
<dbReference type="GO" id="GO:0005829">
    <property type="term" value="C:cytosol"/>
    <property type="evidence" value="ECO:0007669"/>
    <property type="project" value="TreeGrafter"/>
</dbReference>
<dbReference type="PANTHER" id="PTHR47396:SF1">
    <property type="entry name" value="ATP-DEPENDENT HELICASE IRC3-RELATED"/>
    <property type="match status" value="1"/>
</dbReference>
<dbReference type="GO" id="GO:0009035">
    <property type="term" value="F:type I site-specific deoxyribonuclease activity"/>
    <property type="evidence" value="ECO:0007669"/>
    <property type="project" value="UniProtKB-EC"/>
</dbReference>
<dbReference type="InterPro" id="IPR006935">
    <property type="entry name" value="Helicase/UvrB_N"/>
</dbReference>
<sequence>MNEADTCTKYVVPKLVSAGWDAAPHSFTEQRTFTDGRVFVKPDAKTRRGEKKRVDYLLRYTRDFPIAVVEAKAKFKHPADGLQQARDYAEALGLRFAYSTNGQGIVEFDFATGSESELADFPTPGSLLSRIKQADGLDDHKAQQLLEGSYIQPKKVPRYYQEIAINRVVQNLVQGRDRVLVTMATGTGKTVVAFQVCWKLWNAKWNRRGKANERPRILFLADRDILVSDPLTKDFFPFGDACHRIQGEAITSRQMYFATYQAIAADERRPGLYKEYAPDFFDLIIIDECHRGSSRSDSNWREILDYFTGAAKFGMTATPLRDDSRDTYEYFGNPLYTYSLRQGIEDGFLAPYRVHRVVTTADATGWRPSKGELDRFGREIPDDEYQTKDFERVVALRSRTQAIAKHLFGFLQKNNPMAKTLVFCVDQEHAQEMRSELQKLLAKHDPERAKQYPNYVVRVTADEGQIGRGHLSRFQELETEEPVILTSSQLLTTGVDAKMVKIVALARVVGSMSEFKQIIGRGTRIDEDYGKLWFSILDYTGTATSHFADPDFDGEPELVEEITIDGEGEEVLVDPVDPGDGGDPDGTEEDPPPGGTTIIDDSSGGGEPRKFYIDRDAGVGIAHEVTQDLTADGKLLTVTEFIDYTAGRVRSLCRDPDDLLDRWLDGHRRQEIIAELQSRGIDFTDLEEAAGHRDADPFDLLCHIAFNAPLRTRRERAERVRKEKSDFFAQYGEEAKGVLLEILLKYEDHGAGQFEVPDVLKVPPISDRGNVREIIQLFGGADRLRAAVIQLQNQLYVA</sequence>
<reference evidence="3 4" key="1">
    <citation type="submission" date="2019-02" db="EMBL/GenBank/DDBJ databases">
        <title>Deep-cultivation of Planctomycetes and their phenomic and genomic characterization uncovers novel biology.</title>
        <authorList>
            <person name="Wiegand S."/>
            <person name="Jogler M."/>
            <person name="Boedeker C."/>
            <person name="Pinto D."/>
            <person name="Vollmers J."/>
            <person name="Rivas-Marin E."/>
            <person name="Kohn T."/>
            <person name="Peeters S.H."/>
            <person name="Heuer A."/>
            <person name="Rast P."/>
            <person name="Oberbeckmann S."/>
            <person name="Bunk B."/>
            <person name="Jeske O."/>
            <person name="Meyerdierks A."/>
            <person name="Storesund J.E."/>
            <person name="Kallscheuer N."/>
            <person name="Luecker S."/>
            <person name="Lage O.M."/>
            <person name="Pohl T."/>
            <person name="Merkel B.J."/>
            <person name="Hornburger P."/>
            <person name="Mueller R.-W."/>
            <person name="Bruemmer F."/>
            <person name="Labrenz M."/>
            <person name="Spormann A.M."/>
            <person name="Op Den Camp H."/>
            <person name="Overmann J."/>
            <person name="Amann R."/>
            <person name="Jetten M.S.M."/>
            <person name="Mascher T."/>
            <person name="Medema M.H."/>
            <person name="Devos D.P."/>
            <person name="Kaster A.-K."/>
            <person name="Ovreas L."/>
            <person name="Rohde M."/>
            <person name="Galperin M.Y."/>
            <person name="Jogler C."/>
        </authorList>
    </citation>
    <scope>NUCLEOTIDE SEQUENCE [LARGE SCALE GENOMIC DNA]</scope>
    <source>
        <strain evidence="3 4">Pla111</strain>
    </source>
</reference>
<evidence type="ECO:0000256" key="1">
    <source>
        <dbReference type="SAM" id="MobiDB-lite"/>
    </source>
</evidence>
<feature type="domain" description="Helicase ATP-binding" evidence="2">
    <location>
        <begin position="170"/>
        <end position="337"/>
    </location>
</feature>
<protein>
    <submittedName>
        <fullName evidence="3">Type-1 restriction enzyme R protein</fullName>
        <ecNumber evidence="3">3.1.21.3</ecNumber>
    </submittedName>
</protein>
<dbReference type="GO" id="GO:0006304">
    <property type="term" value="P:DNA modification"/>
    <property type="evidence" value="ECO:0007669"/>
    <property type="project" value="InterPro"/>
</dbReference>
<comment type="caution">
    <text evidence="3">The sequence shown here is derived from an EMBL/GenBank/DDBJ whole genome shotgun (WGS) entry which is preliminary data.</text>
</comment>
<dbReference type="CDD" id="cd18799">
    <property type="entry name" value="SF2_C_EcoAI-like"/>
    <property type="match status" value="1"/>
</dbReference>
<organism evidence="3 4">
    <name type="scientific">Botrimarina hoheduenensis</name>
    <dbReference type="NCBI Taxonomy" id="2528000"/>
    <lineage>
        <taxon>Bacteria</taxon>
        <taxon>Pseudomonadati</taxon>
        <taxon>Planctomycetota</taxon>
        <taxon>Planctomycetia</taxon>
        <taxon>Pirellulales</taxon>
        <taxon>Lacipirellulaceae</taxon>
        <taxon>Botrimarina</taxon>
    </lineage>
</organism>
<feature type="region of interest" description="Disordered" evidence="1">
    <location>
        <begin position="571"/>
        <end position="609"/>
    </location>
</feature>
<dbReference type="GO" id="GO:0003677">
    <property type="term" value="F:DNA binding"/>
    <property type="evidence" value="ECO:0007669"/>
    <property type="project" value="InterPro"/>
</dbReference>
<dbReference type="Pfam" id="PF04851">
    <property type="entry name" value="ResIII"/>
    <property type="match status" value="1"/>
</dbReference>
<feature type="compositionally biased region" description="Acidic residues" evidence="1">
    <location>
        <begin position="580"/>
        <end position="591"/>
    </location>
</feature>
<keyword evidence="3" id="KW-0378">Hydrolase</keyword>
<dbReference type="Pfam" id="PF08463">
    <property type="entry name" value="EcoEI_R_C"/>
    <property type="match status" value="1"/>
</dbReference>
<dbReference type="OrthoDB" id="9758243at2"/>